<feature type="region of interest" description="Disordered" evidence="1">
    <location>
        <begin position="269"/>
        <end position="288"/>
    </location>
</feature>
<sequence length="346" mass="38268">MDCSKGLFVAIGRPSGLSSEFTTPVVSFNTEGPRARSFGFGHRRCGGERIIFVLMTKSLKFRNTVKALALLLSKFITMGGFVTNKTGKLVFFQVEVDYFDEVKSEDLKLEEDNSFIDRIGFCRPHNLFYIDPNVAEFDGFRRLNSDQDLKSLMEIKSAEKGKAVVIYRIGVNEYDPLPGPKPKRPAYLDEESDQASCDELHEVKGSGDEEDHVEVKKMDQLEHDSNQTPSAGERSPGEATITNVTLSGNLDGHEEDVVILPTAVSSPATNKAIKNRKKSAPSTPKRTSARLPAVKVRFDADGHGSSPEKAIQILGEETVETSVGRKRAKTFHGENPRKSTLFTHCI</sequence>
<name>A0AAV1D6F8_OLDCO</name>
<protein>
    <submittedName>
        <fullName evidence="3">OLC1v1000945C1</fullName>
    </submittedName>
</protein>
<dbReference type="AlphaFoldDB" id="A0AAV1D6F8"/>
<evidence type="ECO:0000259" key="2">
    <source>
        <dbReference type="Pfam" id="PF26130"/>
    </source>
</evidence>
<evidence type="ECO:0000313" key="4">
    <source>
        <dbReference type="Proteomes" id="UP001161247"/>
    </source>
</evidence>
<feature type="domain" description="PB1-like" evidence="2">
    <location>
        <begin position="78"/>
        <end position="165"/>
    </location>
</feature>
<feature type="region of interest" description="Disordered" evidence="1">
    <location>
        <begin position="220"/>
        <end position="239"/>
    </location>
</feature>
<gene>
    <name evidence="3" type="ORF">OLC1_LOCUS11961</name>
</gene>
<feature type="region of interest" description="Disordered" evidence="1">
    <location>
        <begin position="178"/>
        <end position="197"/>
    </location>
</feature>
<evidence type="ECO:0000313" key="3">
    <source>
        <dbReference type="EMBL" id="CAI9102645.1"/>
    </source>
</evidence>
<accession>A0AAV1D6F8</accession>
<dbReference type="Pfam" id="PF26130">
    <property type="entry name" value="PB1-like"/>
    <property type="match status" value="1"/>
</dbReference>
<evidence type="ECO:0000256" key="1">
    <source>
        <dbReference type="SAM" id="MobiDB-lite"/>
    </source>
</evidence>
<dbReference type="InterPro" id="IPR058594">
    <property type="entry name" value="PB1-like_dom_pln"/>
</dbReference>
<dbReference type="Proteomes" id="UP001161247">
    <property type="component" value="Chromosome 4"/>
</dbReference>
<keyword evidence="4" id="KW-1185">Reference proteome</keyword>
<organism evidence="3 4">
    <name type="scientific">Oldenlandia corymbosa var. corymbosa</name>
    <dbReference type="NCBI Taxonomy" id="529605"/>
    <lineage>
        <taxon>Eukaryota</taxon>
        <taxon>Viridiplantae</taxon>
        <taxon>Streptophyta</taxon>
        <taxon>Embryophyta</taxon>
        <taxon>Tracheophyta</taxon>
        <taxon>Spermatophyta</taxon>
        <taxon>Magnoliopsida</taxon>
        <taxon>eudicotyledons</taxon>
        <taxon>Gunneridae</taxon>
        <taxon>Pentapetalae</taxon>
        <taxon>asterids</taxon>
        <taxon>lamiids</taxon>
        <taxon>Gentianales</taxon>
        <taxon>Rubiaceae</taxon>
        <taxon>Rubioideae</taxon>
        <taxon>Spermacoceae</taxon>
        <taxon>Hedyotis-Oldenlandia complex</taxon>
        <taxon>Oldenlandia</taxon>
    </lineage>
</organism>
<dbReference type="EMBL" id="OX459121">
    <property type="protein sequence ID" value="CAI9102645.1"/>
    <property type="molecule type" value="Genomic_DNA"/>
</dbReference>
<reference evidence="3" key="1">
    <citation type="submission" date="2023-03" db="EMBL/GenBank/DDBJ databases">
        <authorList>
            <person name="Julca I."/>
        </authorList>
    </citation>
    <scope>NUCLEOTIDE SEQUENCE</scope>
</reference>
<proteinExistence type="predicted"/>